<dbReference type="GeneID" id="103108313"/>
<dbReference type="Pfam" id="PF16741">
    <property type="entry name" value="mRNA_decap_C"/>
    <property type="match status" value="1"/>
</dbReference>
<dbReference type="PANTHER" id="PTHR16290:SF5">
    <property type="entry name" value="MRNA-DECAPPING ENZYME 1B"/>
    <property type="match status" value="1"/>
</dbReference>
<feature type="region of interest" description="Disordered" evidence="3">
    <location>
        <begin position="306"/>
        <end position="340"/>
    </location>
</feature>
<feature type="domain" description="mRNA-decapping enzyme C-terminal" evidence="4">
    <location>
        <begin position="458"/>
        <end position="498"/>
    </location>
</feature>
<feature type="compositionally biased region" description="Low complexity" evidence="3">
    <location>
        <begin position="222"/>
        <end position="244"/>
    </location>
</feature>
<reference evidence="6" key="1">
    <citation type="submission" date="2025-08" db="UniProtKB">
        <authorList>
            <consortium name="RefSeq"/>
        </authorList>
    </citation>
    <scope>IDENTIFICATION</scope>
</reference>
<dbReference type="Gene3D" id="6.10.140.2030">
    <property type="match status" value="1"/>
</dbReference>
<proteinExistence type="predicted"/>
<dbReference type="InterPro" id="IPR031953">
    <property type="entry name" value="mRNA_decap_C"/>
</dbReference>
<gene>
    <name evidence="6" type="primary">LOC103108313</name>
</gene>
<evidence type="ECO:0000313" key="5">
    <source>
        <dbReference type="Proteomes" id="UP001652624"/>
    </source>
</evidence>
<dbReference type="PANTHER" id="PTHR16290">
    <property type="entry name" value="TRANSCRIPTION FACTOR SMIF DECAPPING ENZYME DCP1"/>
    <property type="match status" value="1"/>
</dbReference>
<organism evidence="5 6">
    <name type="scientific">Erinaceus europaeus</name>
    <name type="common">Western European hedgehog</name>
    <dbReference type="NCBI Taxonomy" id="9365"/>
    <lineage>
        <taxon>Eukaryota</taxon>
        <taxon>Metazoa</taxon>
        <taxon>Chordata</taxon>
        <taxon>Craniata</taxon>
        <taxon>Vertebrata</taxon>
        <taxon>Euteleostomi</taxon>
        <taxon>Mammalia</taxon>
        <taxon>Eutheria</taxon>
        <taxon>Laurasiatheria</taxon>
        <taxon>Eulipotyphla</taxon>
        <taxon>Erinaceidae</taxon>
        <taxon>Erinaceinae</taxon>
        <taxon>Erinaceus</taxon>
    </lineage>
</organism>
<protein>
    <submittedName>
        <fullName evidence="6">mRNA-decapping enzyme 1B isoform X1</fullName>
    </submittedName>
</protein>
<evidence type="ECO:0000256" key="2">
    <source>
        <dbReference type="ARBA" id="ARBA00022490"/>
    </source>
</evidence>
<comment type="subcellular location">
    <subcellularLocation>
        <location evidence="1">Cytoplasm</location>
    </subcellularLocation>
</comment>
<name>A0ABM3XFF2_ERIEU</name>
<sequence length="500" mass="53373">MKNLTQYEQLKAHQGAEAGVCPMTLTSGEGKEVDILRMLTKAKDEYTKCKTCSEPKQMTSLSAIHDNPNLIKPIPVKPRDSQQVHDPQVHQLLPVQGPQLPMAMAILDSYKTSPQSRAKGGRGAVQECVKTFDPEHQHLALTALFGRQDRARCQQMVEQPQVVPQHRHWHQKLSSRPGVVRSLSYEEPGIHSPPTEKPLCPAIQKLLVGSADLQLQPGLPESQPSGPGSAHPAGAAHSGPAQPGCSRGHGTACQARTVPRTRNLLERLPGVPGPASPCGLGAVGLAGSTAPSAGTALQAAQPQRILNKDGLPPPTEGHQLPGREQCPLSASGAQSCSSGMVSPQELLTKLQRVQQQQHAAPRPALAARFPALPQDARATTKMPGTGSQMPLFQQVISPQHVLAPAAPSLLMTPLVFARPTIIPPQERDGGLLPPGNLEPAAAGLVLPLQKPKAPLAGSPLSKMQLQEALLHLIRNDDSFLNRIYEAYLFSMTQAAPKKTL</sequence>
<evidence type="ECO:0000313" key="6">
    <source>
        <dbReference type="RefSeq" id="XP_060047480.1"/>
    </source>
</evidence>
<accession>A0ABM3XFF2</accession>
<evidence type="ECO:0000256" key="1">
    <source>
        <dbReference type="ARBA" id="ARBA00004496"/>
    </source>
</evidence>
<dbReference type="Proteomes" id="UP001652624">
    <property type="component" value="Chromosome 5"/>
</dbReference>
<keyword evidence="2" id="KW-0963">Cytoplasm</keyword>
<dbReference type="RefSeq" id="XP_060047480.1">
    <property type="nucleotide sequence ID" value="XM_060191497.1"/>
</dbReference>
<keyword evidence="5" id="KW-1185">Reference proteome</keyword>
<dbReference type="InterPro" id="IPR010334">
    <property type="entry name" value="Dcp1"/>
</dbReference>
<feature type="compositionally biased region" description="Polar residues" evidence="3">
    <location>
        <begin position="331"/>
        <end position="340"/>
    </location>
</feature>
<evidence type="ECO:0000259" key="4">
    <source>
        <dbReference type="Pfam" id="PF16741"/>
    </source>
</evidence>
<feature type="region of interest" description="Disordered" evidence="3">
    <location>
        <begin position="215"/>
        <end position="253"/>
    </location>
</feature>
<evidence type="ECO:0000256" key="3">
    <source>
        <dbReference type="SAM" id="MobiDB-lite"/>
    </source>
</evidence>